<name>A0A0E9U0G1_ANGAN</name>
<reference evidence="1" key="1">
    <citation type="submission" date="2014-11" db="EMBL/GenBank/DDBJ databases">
        <authorList>
            <person name="Amaro Gonzalez C."/>
        </authorList>
    </citation>
    <scope>NUCLEOTIDE SEQUENCE</scope>
</reference>
<dbReference type="EMBL" id="GBXM01050099">
    <property type="protein sequence ID" value="JAH58478.1"/>
    <property type="molecule type" value="Transcribed_RNA"/>
</dbReference>
<dbReference type="AlphaFoldDB" id="A0A0E9U0G1"/>
<sequence length="31" mass="3836">MKYHHWRFICISKKSSLKCLTFVVCTFIMKR</sequence>
<protein>
    <submittedName>
        <fullName evidence="1">Uncharacterized protein</fullName>
    </submittedName>
</protein>
<evidence type="ECO:0000313" key="1">
    <source>
        <dbReference type="EMBL" id="JAH58478.1"/>
    </source>
</evidence>
<reference evidence="1" key="2">
    <citation type="journal article" date="2015" name="Fish Shellfish Immunol.">
        <title>Early steps in the European eel (Anguilla anguilla)-Vibrio vulnificus interaction in the gills: Role of the RtxA13 toxin.</title>
        <authorList>
            <person name="Callol A."/>
            <person name="Pajuelo D."/>
            <person name="Ebbesson L."/>
            <person name="Teles M."/>
            <person name="MacKenzie S."/>
            <person name="Amaro C."/>
        </authorList>
    </citation>
    <scope>NUCLEOTIDE SEQUENCE</scope>
</reference>
<accession>A0A0E9U0G1</accession>
<proteinExistence type="predicted"/>
<organism evidence="1">
    <name type="scientific">Anguilla anguilla</name>
    <name type="common">European freshwater eel</name>
    <name type="synonym">Muraena anguilla</name>
    <dbReference type="NCBI Taxonomy" id="7936"/>
    <lineage>
        <taxon>Eukaryota</taxon>
        <taxon>Metazoa</taxon>
        <taxon>Chordata</taxon>
        <taxon>Craniata</taxon>
        <taxon>Vertebrata</taxon>
        <taxon>Euteleostomi</taxon>
        <taxon>Actinopterygii</taxon>
        <taxon>Neopterygii</taxon>
        <taxon>Teleostei</taxon>
        <taxon>Anguilliformes</taxon>
        <taxon>Anguillidae</taxon>
        <taxon>Anguilla</taxon>
    </lineage>
</organism>